<proteinExistence type="predicted"/>
<keyword evidence="2" id="KW-0472">Membrane</keyword>
<keyword evidence="2" id="KW-0812">Transmembrane</keyword>
<feature type="transmembrane region" description="Helical" evidence="2">
    <location>
        <begin position="47"/>
        <end position="65"/>
    </location>
</feature>
<feature type="compositionally biased region" description="Polar residues" evidence="1">
    <location>
        <begin position="297"/>
        <end position="307"/>
    </location>
</feature>
<dbReference type="Proteomes" id="UP000046393">
    <property type="component" value="Unplaced"/>
</dbReference>
<evidence type="ECO:0000313" key="4">
    <source>
        <dbReference type="WBParaSite" id="SMUV_0000388201-mRNA-1"/>
    </source>
</evidence>
<name>A0A0N5AHM5_9BILA</name>
<evidence type="ECO:0000313" key="3">
    <source>
        <dbReference type="Proteomes" id="UP000046393"/>
    </source>
</evidence>
<evidence type="ECO:0000256" key="1">
    <source>
        <dbReference type="SAM" id="MobiDB-lite"/>
    </source>
</evidence>
<reference evidence="4" key="1">
    <citation type="submission" date="2017-02" db="UniProtKB">
        <authorList>
            <consortium name="WormBaseParasite"/>
        </authorList>
    </citation>
    <scope>IDENTIFICATION</scope>
</reference>
<evidence type="ECO:0000256" key="2">
    <source>
        <dbReference type="SAM" id="Phobius"/>
    </source>
</evidence>
<protein>
    <submittedName>
        <fullName evidence="4">Secreted protein</fullName>
    </submittedName>
</protein>
<sequence length="321" mass="34658">MKNTLIERHQFKVTTNLVAMPSLTGHSYKQLNNPANRRNSMLHRRRWTLLIAALLTVAGFIYFSHGASTTETSNQAESLKSTLSPIKFNAAAINEDNSVNDESNVINDKLVVDNDNKMVEEIIVPEVTDDKKKVEVSGIIEAANDMPSAEDNNPQNSINSLGEGTNEVMANENNQISEGVSVINDVPVDTTLAREPSNRRRIETLSSSTTDGYDFFIVSETALKAAEGSTAEIKQTTTNASVSVALESTIDRPSTAKGVQMSTASNELTVNDTIVDEVSVNDEGRIMYAISRATMPNSTSTLASSKETSGKLIHTAGASDS</sequence>
<dbReference type="WBParaSite" id="SMUV_0000388201-mRNA-1">
    <property type="protein sequence ID" value="SMUV_0000388201-mRNA-1"/>
    <property type="gene ID" value="SMUV_0000388201"/>
</dbReference>
<accession>A0A0N5AHM5</accession>
<feature type="region of interest" description="Disordered" evidence="1">
    <location>
        <begin position="297"/>
        <end position="321"/>
    </location>
</feature>
<dbReference type="AlphaFoldDB" id="A0A0N5AHM5"/>
<organism evidence="3 4">
    <name type="scientific">Syphacia muris</name>
    <dbReference type="NCBI Taxonomy" id="451379"/>
    <lineage>
        <taxon>Eukaryota</taxon>
        <taxon>Metazoa</taxon>
        <taxon>Ecdysozoa</taxon>
        <taxon>Nematoda</taxon>
        <taxon>Chromadorea</taxon>
        <taxon>Rhabditida</taxon>
        <taxon>Spirurina</taxon>
        <taxon>Oxyuridomorpha</taxon>
        <taxon>Oxyuroidea</taxon>
        <taxon>Oxyuridae</taxon>
        <taxon>Syphacia</taxon>
    </lineage>
</organism>
<keyword evidence="3" id="KW-1185">Reference proteome</keyword>
<keyword evidence="2" id="KW-1133">Transmembrane helix</keyword>